<evidence type="ECO:0000313" key="9">
    <source>
        <dbReference type="Proteomes" id="UP000515156"/>
    </source>
</evidence>
<dbReference type="GO" id="GO:0000977">
    <property type="term" value="F:RNA polymerase II transcription regulatory region sequence-specific DNA binding"/>
    <property type="evidence" value="ECO:0007669"/>
    <property type="project" value="TreeGrafter"/>
</dbReference>
<evidence type="ECO:0000256" key="6">
    <source>
        <dbReference type="SAM" id="MobiDB-lite"/>
    </source>
</evidence>
<dbReference type="InterPro" id="IPR048998">
    <property type="entry name" value="STPR"/>
</dbReference>
<dbReference type="Gene3D" id="6.10.140.140">
    <property type="match status" value="1"/>
</dbReference>
<feature type="domain" description="KRAB" evidence="8">
    <location>
        <begin position="11"/>
        <end position="84"/>
    </location>
</feature>
<dbReference type="InterPro" id="IPR036236">
    <property type="entry name" value="Znf_C2H2_sf"/>
</dbReference>
<keyword evidence="3 5" id="KW-0863">Zinc-finger</keyword>
<keyword evidence="9" id="KW-1185">Reference proteome</keyword>
<dbReference type="SMART" id="SM00355">
    <property type="entry name" value="ZnF_C2H2"/>
    <property type="match status" value="3"/>
</dbReference>
<dbReference type="KEGG" id="muo:115464822"/>
<dbReference type="SUPFAM" id="SSF109640">
    <property type="entry name" value="KRAB domain (Kruppel-associated box)"/>
    <property type="match status" value="1"/>
</dbReference>
<keyword evidence="1" id="KW-0479">Metal-binding</keyword>
<dbReference type="InterPro" id="IPR036051">
    <property type="entry name" value="KRAB_dom_sf"/>
</dbReference>
<dbReference type="CDD" id="cd07765">
    <property type="entry name" value="KRAB_A-box"/>
    <property type="match status" value="1"/>
</dbReference>
<evidence type="ECO:0000256" key="5">
    <source>
        <dbReference type="PROSITE-ProRule" id="PRU00042"/>
    </source>
</evidence>
<dbReference type="PROSITE" id="PS00028">
    <property type="entry name" value="ZINC_FINGER_C2H2_1"/>
    <property type="match status" value="1"/>
</dbReference>
<accession>A0A6P7XEY3</accession>
<dbReference type="InterPro" id="IPR001909">
    <property type="entry name" value="KRAB"/>
</dbReference>
<evidence type="ECO:0000259" key="8">
    <source>
        <dbReference type="PROSITE" id="PS50805"/>
    </source>
</evidence>
<feature type="domain" description="C2H2-type" evidence="7">
    <location>
        <begin position="308"/>
        <end position="336"/>
    </location>
</feature>
<dbReference type="GO" id="GO:0000981">
    <property type="term" value="F:DNA-binding transcription factor activity, RNA polymerase II-specific"/>
    <property type="evidence" value="ECO:0007669"/>
    <property type="project" value="TreeGrafter"/>
</dbReference>
<dbReference type="PROSITE" id="PS50805">
    <property type="entry name" value="KRAB"/>
    <property type="match status" value="1"/>
</dbReference>
<sequence length="596" mass="69418">MPAGASAQIPVTFEDISIYFSQKEWEELEEWQKELYSDVMKESYDTLISLGVGSPAVTPDIISLIERGEEPYIRDEPGSEENDTGKSSCSEPEVPKCGSLERHHRELGENLEGNRMLSERDGEKMSLCPDMGRNDKNQHISEKKLRIHTGDACGMFPEDPITVRSHQKSDTALPQERPATCMDYANSFSQRGELQEQRTQRAVMCFSCSECGDVFTRKGALVQHQIIHTRERMISCTRCHKIFLQKDRRIMYQTIPAGKRAVLCSECDKSFRKTQLQPVEHKKRFFSKESLVTEQRMHQTMQTENRTLSCSECGKSFLRKKDLTIHQKTCKEGTQLTCSECDKSFSFLSYLKRPKMSHLVERPFSCARCGKFFSQNEDITKYRPVSISSYLDTEGQVSVPTAITDEQVLTARNISPLYAGGLDNGHCDALFPTVSTNESKMNGDYVQRLTEQVKKRKSEETLEQREIRMQGQRERAARKRFHETVAQKQDRLQKVREQARKKRSQETSQQRCIRLQKNKQRIAQKRAQETSEQRQIRLQQQKERIAKKRFVETVEQRQIRLEKQRQRYEKKREMQLQKGRDQRKAEGYECKTIERE</sequence>
<dbReference type="PANTHER" id="PTHR24381:SF269">
    <property type="entry name" value="ZINC FINGER PROTEIN 398"/>
    <property type="match status" value="1"/>
</dbReference>
<dbReference type="Pfam" id="PF01352">
    <property type="entry name" value="KRAB"/>
    <property type="match status" value="1"/>
</dbReference>
<reference evidence="10" key="1">
    <citation type="submission" date="2025-08" db="UniProtKB">
        <authorList>
            <consortium name="RefSeq"/>
        </authorList>
    </citation>
    <scope>IDENTIFICATION</scope>
</reference>
<evidence type="ECO:0000256" key="1">
    <source>
        <dbReference type="ARBA" id="ARBA00022723"/>
    </source>
</evidence>
<feature type="region of interest" description="Disordered" evidence="6">
    <location>
        <begin position="456"/>
        <end position="511"/>
    </location>
</feature>
<feature type="compositionally biased region" description="Basic and acidic residues" evidence="6">
    <location>
        <begin position="456"/>
        <end position="475"/>
    </location>
</feature>
<feature type="compositionally biased region" description="Basic and acidic residues" evidence="6">
    <location>
        <begin position="67"/>
        <end position="77"/>
    </location>
</feature>
<dbReference type="PANTHER" id="PTHR24381">
    <property type="entry name" value="ZINC FINGER PROTEIN"/>
    <property type="match status" value="1"/>
</dbReference>
<dbReference type="RefSeq" id="XP_030051043.1">
    <property type="nucleotide sequence ID" value="XM_030195183.1"/>
</dbReference>
<feature type="region of interest" description="Disordered" evidence="6">
    <location>
        <begin position="67"/>
        <end position="136"/>
    </location>
</feature>
<dbReference type="OrthoDB" id="1728974at2759"/>
<evidence type="ECO:0000313" key="10">
    <source>
        <dbReference type="RefSeq" id="XP_030051043.1"/>
    </source>
</evidence>
<dbReference type="Pfam" id="PF00096">
    <property type="entry name" value="zf-C2H2"/>
    <property type="match status" value="2"/>
</dbReference>
<feature type="compositionally biased region" description="Basic and acidic residues" evidence="6">
    <location>
        <begin position="99"/>
        <end position="108"/>
    </location>
</feature>
<dbReference type="GO" id="GO:0008270">
    <property type="term" value="F:zinc ion binding"/>
    <property type="evidence" value="ECO:0007669"/>
    <property type="project" value="UniProtKB-KW"/>
</dbReference>
<dbReference type="InterPro" id="IPR013087">
    <property type="entry name" value="Znf_C2H2_type"/>
</dbReference>
<feature type="compositionally biased region" description="Basic and acidic residues" evidence="6">
    <location>
        <begin position="482"/>
        <end position="498"/>
    </location>
</feature>
<evidence type="ECO:0000256" key="3">
    <source>
        <dbReference type="ARBA" id="ARBA00022771"/>
    </source>
</evidence>
<organism evidence="9 10">
    <name type="scientific">Microcaecilia unicolor</name>
    <dbReference type="NCBI Taxonomy" id="1415580"/>
    <lineage>
        <taxon>Eukaryota</taxon>
        <taxon>Metazoa</taxon>
        <taxon>Chordata</taxon>
        <taxon>Craniata</taxon>
        <taxon>Vertebrata</taxon>
        <taxon>Euteleostomi</taxon>
        <taxon>Amphibia</taxon>
        <taxon>Gymnophiona</taxon>
        <taxon>Siphonopidae</taxon>
        <taxon>Microcaecilia</taxon>
    </lineage>
</organism>
<dbReference type="Gene3D" id="3.30.160.60">
    <property type="entry name" value="Classic Zinc Finger"/>
    <property type="match status" value="4"/>
</dbReference>
<dbReference type="PROSITE" id="PS50157">
    <property type="entry name" value="ZINC_FINGER_C2H2_2"/>
    <property type="match status" value="3"/>
</dbReference>
<dbReference type="SMART" id="SM00349">
    <property type="entry name" value="KRAB"/>
    <property type="match status" value="1"/>
</dbReference>
<proteinExistence type="predicted"/>
<feature type="domain" description="C2H2-type" evidence="7">
    <location>
        <begin position="206"/>
        <end position="233"/>
    </location>
</feature>
<dbReference type="SUPFAM" id="SSF57667">
    <property type="entry name" value="beta-beta-alpha zinc fingers"/>
    <property type="match status" value="3"/>
</dbReference>
<evidence type="ECO:0000256" key="4">
    <source>
        <dbReference type="ARBA" id="ARBA00022833"/>
    </source>
</evidence>
<dbReference type="Proteomes" id="UP000515156">
    <property type="component" value="Chromosome 1"/>
</dbReference>
<feature type="region of interest" description="Disordered" evidence="6">
    <location>
        <begin position="565"/>
        <end position="596"/>
    </location>
</feature>
<dbReference type="Pfam" id="PF21107">
    <property type="entry name" value="STPRs"/>
    <property type="match status" value="1"/>
</dbReference>
<gene>
    <name evidence="10" type="primary">LOC115464822</name>
</gene>
<keyword evidence="2" id="KW-0677">Repeat</keyword>
<protein>
    <submittedName>
        <fullName evidence="10">Zinc finger protein 34-like isoform X1</fullName>
    </submittedName>
</protein>
<dbReference type="FunFam" id="3.30.160.60:FF:000446">
    <property type="entry name" value="Zinc finger protein"/>
    <property type="match status" value="1"/>
</dbReference>
<dbReference type="GeneID" id="115464822"/>
<evidence type="ECO:0000256" key="2">
    <source>
        <dbReference type="ARBA" id="ARBA00022737"/>
    </source>
</evidence>
<dbReference type="AlphaFoldDB" id="A0A6P7XEY3"/>
<dbReference type="GO" id="GO:0005634">
    <property type="term" value="C:nucleus"/>
    <property type="evidence" value="ECO:0007669"/>
    <property type="project" value="TreeGrafter"/>
</dbReference>
<dbReference type="FunFam" id="3.30.160.60:FF:000100">
    <property type="entry name" value="Zinc finger 45-like"/>
    <property type="match status" value="1"/>
</dbReference>
<keyword evidence="4" id="KW-0862">Zinc</keyword>
<dbReference type="InParanoid" id="A0A6P7XEY3"/>
<evidence type="ECO:0000259" key="7">
    <source>
        <dbReference type="PROSITE" id="PS50157"/>
    </source>
</evidence>
<feature type="domain" description="C2H2-type" evidence="7">
    <location>
        <begin position="336"/>
        <end position="363"/>
    </location>
</feature>
<name>A0A6P7XEY3_9AMPH</name>